<evidence type="ECO:0008006" key="5">
    <source>
        <dbReference type="Google" id="ProtNLM"/>
    </source>
</evidence>
<feature type="compositionally biased region" description="Polar residues" evidence="1">
    <location>
        <begin position="338"/>
        <end position="355"/>
    </location>
</feature>
<dbReference type="EMBL" id="JBBPFD010000010">
    <property type="protein sequence ID" value="KAK7910371.1"/>
    <property type="molecule type" value="Genomic_DNA"/>
</dbReference>
<proteinExistence type="predicted"/>
<feature type="chain" id="PRO_5043418417" description="Ferric-chelate reductase 1" evidence="2">
    <location>
        <begin position="24"/>
        <end position="408"/>
    </location>
</feature>
<feature type="compositionally biased region" description="Low complexity" evidence="1">
    <location>
        <begin position="162"/>
        <end position="179"/>
    </location>
</feature>
<gene>
    <name evidence="3" type="ORF">WMY93_015055</name>
</gene>
<dbReference type="AlphaFoldDB" id="A0AAW0P0P2"/>
<evidence type="ECO:0000256" key="1">
    <source>
        <dbReference type="SAM" id="MobiDB-lite"/>
    </source>
</evidence>
<keyword evidence="4" id="KW-1185">Reference proteome</keyword>
<evidence type="ECO:0000256" key="2">
    <source>
        <dbReference type="SAM" id="SignalP"/>
    </source>
</evidence>
<feature type="region of interest" description="Disordered" evidence="1">
    <location>
        <begin position="162"/>
        <end position="181"/>
    </location>
</feature>
<feature type="region of interest" description="Disordered" evidence="1">
    <location>
        <begin position="109"/>
        <end position="150"/>
    </location>
</feature>
<sequence length="408" mass="41715">MAFNPVPLVLFVALCWMSVGTYAQTNTTSAAPNATNVNATTVMASNATTTNVNATTVMAPNATTTNANATTMMAPNATMTNANATTMMAPNATMTNANATTVMAPNATTTNANATTGMGSNATTASANASTTAPSSNTTANNASATTASGSNTTAAANATTAVASTSAPSATTTTTAPPIEANDTVSDLTVSNQYYQYRLQHKKLCAAQPTGCDPSSGSCFFVTAKRSSGFNVDFELSGETDGYLGCTLTPTGGNETAYVCLIKKNKVVFYGGQFLNGKFIRKTQPVNNVRGKLNGRKIQCTFAATVPNATARATETMFRVAVVTGSYNETNDELGTPATQLRTNPVDLTNPTSDTNNTVTTAAPNTTTATAAATTTTVAQTTAGTVPLQSMSTALLIVLGILSLAWL</sequence>
<keyword evidence="2" id="KW-0732">Signal</keyword>
<feature type="region of interest" description="Disordered" evidence="1">
    <location>
        <begin position="332"/>
        <end position="358"/>
    </location>
</feature>
<feature type="signal peptide" evidence="2">
    <location>
        <begin position="1"/>
        <end position="23"/>
    </location>
</feature>
<name>A0AAW0P0P2_9GOBI</name>
<evidence type="ECO:0000313" key="4">
    <source>
        <dbReference type="Proteomes" id="UP001460270"/>
    </source>
</evidence>
<accession>A0AAW0P0P2</accession>
<protein>
    <recommendedName>
        <fullName evidence="5">Ferric-chelate reductase 1</fullName>
    </recommendedName>
</protein>
<evidence type="ECO:0000313" key="3">
    <source>
        <dbReference type="EMBL" id="KAK7910371.1"/>
    </source>
</evidence>
<comment type="caution">
    <text evidence="3">The sequence shown here is derived from an EMBL/GenBank/DDBJ whole genome shotgun (WGS) entry which is preliminary data.</text>
</comment>
<reference evidence="4" key="1">
    <citation type="submission" date="2024-04" db="EMBL/GenBank/DDBJ databases">
        <title>Salinicola lusitanus LLJ914,a marine bacterium isolated from the Okinawa Trough.</title>
        <authorList>
            <person name="Li J."/>
        </authorList>
    </citation>
    <scope>NUCLEOTIDE SEQUENCE [LARGE SCALE GENOMIC DNA]</scope>
</reference>
<organism evidence="3 4">
    <name type="scientific">Mugilogobius chulae</name>
    <name type="common">yellowstripe goby</name>
    <dbReference type="NCBI Taxonomy" id="88201"/>
    <lineage>
        <taxon>Eukaryota</taxon>
        <taxon>Metazoa</taxon>
        <taxon>Chordata</taxon>
        <taxon>Craniata</taxon>
        <taxon>Vertebrata</taxon>
        <taxon>Euteleostomi</taxon>
        <taxon>Actinopterygii</taxon>
        <taxon>Neopterygii</taxon>
        <taxon>Teleostei</taxon>
        <taxon>Neoteleostei</taxon>
        <taxon>Acanthomorphata</taxon>
        <taxon>Gobiaria</taxon>
        <taxon>Gobiiformes</taxon>
        <taxon>Gobioidei</taxon>
        <taxon>Gobiidae</taxon>
        <taxon>Gobionellinae</taxon>
        <taxon>Mugilogobius</taxon>
    </lineage>
</organism>
<dbReference type="Proteomes" id="UP001460270">
    <property type="component" value="Unassembled WGS sequence"/>
</dbReference>